<reference evidence="2" key="1">
    <citation type="journal article" date="2014" name="BMC Genomics">
        <title>Genome sequencing of two Neorhizobium galegae strains reveals a noeT gene responsible for the unusual acetylation of the nodulation factors.</title>
        <authorList>
            <person name="Osterman J."/>
            <person name="Marsh J."/>
            <person name="Laine P.K."/>
            <person name="Zeng Z."/>
            <person name="Alatalo E."/>
            <person name="Sullivan J.T."/>
            <person name="Young J.P."/>
            <person name="Thomas-Oates J."/>
            <person name="Paulin L."/>
            <person name="Lindstrom K."/>
        </authorList>
    </citation>
    <scope>NUCLEOTIDE SEQUENCE [LARGE SCALE GENOMIC DNA]</scope>
    <source>
        <strain evidence="2">HAMBI 1141</strain>
        <plasmid evidence="2">III</plasmid>
    </source>
</reference>
<dbReference type="EMBL" id="HG938357">
    <property type="protein sequence ID" value="CDN58497.1"/>
    <property type="molecule type" value="Genomic_DNA"/>
</dbReference>
<dbReference type="HOGENOM" id="CLU_2586098_0_0_5"/>
<gene>
    <name evidence="1" type="ORF">RG1141_PB01490</name>
</gene>
<dbReference type="KEGG" id="ngl:RG1141_PB01490"/>
<dbReference type="Proteomes" id="UP000028186">
    <property type="component" value="Plasmid pHAMBI1141b"/>
</dbReference>
<proteinExistence type="predicted"/>
<keyword evidence="1" id="KW-0614">Plasmid</keyword>
<protein>
    <submittedName>
        <fullName evidence="1">Uncharacterized protein</fullName>
    </submittedName>
</protein>
<organism evidence="1 2">
    <name type="scientific">Neorhizobium galegae bv. officinalis bv. officinalis str. HAMBI 1141</name>
    <dbReference type="NCBI Taxonomy" id="1028801"/>
    <lineage>
        <taxon>Bacteria</taxon>
        <taxon>Pseudomonadati</taxon>
        <taxon>Pseudomonadota</taxon>
        <taxon>Alphaproteobacteria</taxon>
        <taxon>Hyphomicrobiales</taxon>
        <taxon>Rhizobiaceae</taxon>
        <taxon>Rhizobium/Agrobacterium group</taxon>
        <taxon>Neorhizobium</taxon>
    </lineage>
</organism>
<evidence type="ECO:0000313" key="2">
    <source>
        <dbReference type="Proteomes" id="UP000028186"/>
    </source>
</evidence>
<sequence length="80" mass="8691">MMLEPDLKAMRHAIALNDGADEVEEELLAWIIFRYYKRGPKDPEHLAGIANFLASSNIFNSPPARAKVAADACHGASPGV</sequence>
<evidence type="ECO:0000313" key="1">
    <source>
        <dbReference type="EMBL" id="CDN58497.1"/>
    </source>
</evidence>
<name>A0A068TJ83_NEOGA</name>
<geneLocation type="plasmid" evidence="2">
    <name>III</name>
</geneLocation>
<accession>A0A068TJ83</accession>
<dbReference type="AlphaFoldDB" id="A0A068TJ83"/>